<name>A0AAN8E8J1_9EURO</name>
<comment type="pathway">
    <text evidence="3">Protein modification; protein ubiquitination.</text>
</comment>
<evidence type="ECO:0000256" key="10">
    <source>
        <dbReference type="ARBA" id="ARBA00022786"/>
    </source>
</evidence>
<dbReference type="CDD" id="cd16479">
    <property type="entry name" value="RING-H2_synoviolin"/>
    <property type="match status" value="1"/>
</dbReference>
<keyword evidence="11" id="KW-0256">Endoplasmic reticulum</keyword>
<dbReference type="GO" id="GO:0005789">
    <property type="term" value="C:endoplasmic reticulum membrane"/>
    <property type="evidence" value="ECO:0007669"/>
    <property type="project" value="UniProtKB-SubCell"/>
</dbReference>
<evidence type="ECO:0000256" key="17">
    <source>
        <dbReference type="SAM" id="Phobius"/>
    </source>
</evidence>
<evidence type="ECO:0000256" key="5">
    <source>
        <dbReference type="ARBA" id="ARBA00012483"/>
    </source>
</evidence>
<keyword evidence="7 17" id="KW-0812">Transmembrane</keyword>
<protein>
    <recommendedName>
        <fullName evidence="5">RING-type E3 ubiquitin transferase</fullName>
        <ecNumber evidence="5">2.3.2.27</ecNumber>
    </recommendedName>
</protein>
<feature type="transmembrane region" description="Helical" evidence="17">
    <location>
        <begin position="51"/>
        <end position="69"/>
    </location>
</feature>
<evidence type="ECO:0000259" key="18">
    <source>
        <dbReference type="PROSITE" id="PS50089"/>
    </source>
</evidence>
<evidence type="ECO:0000256" key="16">
    <source>
        <dbReference type="SAM" id="MobiDB-lite"/>
    </source>
</evidence>
<feature type="compositionally biased region" description="Low complexity" evidence="16">
    <location>
        <begin position="782"/>
        <end position="822"/>
    </location>
</feature>
<dbReference type="InterPro" id="IPR024766">
    <property type="entry name" value="Znf_RING_H2"/>
</dbReference>
<evidence type="ECO:0000256" key="12">
    <source>
        <dbReference type="ARBA" id="ARBA00022833"/>
    </source>
</evidence>
<keyword evidence="12" id="KW-0862">Zinc</keyword>
<organism evidence="19 20">
    <name type="scientific">Knufia fluminis</name>
    <dbReference type="NCBI Taxonomy" id="191047"/>
    <lineage>
        <taxon>Eukaryota</taxon>
        <taxon>Fungi</taxon>
        <taxon>Dikarya</taxon>
        <taxon>Ascomycota</taxon>
        <taxon>Pezizomycotina</taxon>
        <taxon>Eurotiomycetes</taxon>
        <taxon>Chaetothyriomycetidae</taxon>
        <taxon>Chaetothyriales</taxon>
        <taxon>Trichomeriaceae</taxon>
        <taxon>Knufia</taxon>
    </lineage>
</organism>
<evidence type="ECO:0000256" key="7">
    <source>
        <dbReference type="ARBA" id="ARBA00022692"/>
    </source>
</evidence>
<feature type="transmembrane region" description="Helical" evidence="17">
    <location>
        <begin position="154"/>
        <end position="173"/>
    </location>
</feature>
<feature type="region of interest" description="Disordered" evidence="16">
    <location>
        <begin position="692"/>
        <end position="722"/>
    </location>
</feature>
<dbReference type="InterPro" id="IPR057992">
    <property type="entry name" value="TPR_SYVN1_N"/>
</dbReference>
<keyword evidence="13 17" id="KW-1133">Transmembrane helix</keyword>
<feature type="compositionally biased region" description="Polar residues" evidence="16">
    <location>
        <begin position="700"/>
        <end position="722"/>
    </location>
</feature>
<feature type="transmembrane region" description="Helical" evidence="17">
    <location>
        <begin position="185"/>
        <end position="208"/>
    </location>
</feature>
<evidence type="ECO:0000256" key="11">
    <source>
        <dbReference type="ARBA" id="ARBA00022824"/>
    </source>
</evidence>
<evidence type="ECO:0000256" key="1">
    <source>
        <dbReference type="ARBA" id="ARBA00000900"/>
    </source>
</evidence>
<sequence length="956" mass="104976">MPPQPGTMRNRWTAYAALSTALAGGVILKSLAQRPNFYSAAVYLSQSSANLMILCNLVFVTACSALLLLQKFLYGPLRPIEVEQLYEKAWFAVTETCLAMTIFRGEIGAWFLVMFFSLLAGKVWGWIGEGRVEVLEQQQHDMVARGASLFHTRLAASLILSVLFDICMLEYTVGQVLHMARPDMMVMFGFEFAVLTTTSLSTVMRYALNLVEIAIVRKQKVKRVDAIRKERVDAAVREVQTQQENAQEAEGSAQEGGTDLAQRRTQAANAAASQPIDEAEVEVEGWEGKGRWVFYLDLTTDFCKLVIYLSFFFILLIFYGLPLHIMRDVFLTCRSFFKRIGDFVRYRNATKDMNERYPDATEAEIGREDVCIICREEMRLYVPPAPGAARDPVAERMRPKKLPCGHVLHFSCLRSWLERQQICPTCRATVAPRPQAAQGAANRAQGAAGRAQHPQNGGNGRPRVYQFGPLRIGVGAVRGNDMFEQLEQQLANINPPPPQGQDANVAQQYGFGIRWDGMRRRAPGTHRHGRGNVDDQLNAAERQIQREVDSLQASMGELQALRNVQAQLARIRMARQGATAQAQQPGQVQGLPQPNPQLRPVLPAITSFVPNQQQNVLRAGSEHLPPGLALPEGWTMMPLQPMQQQQMPAPPGLPPMAMPFNMPGVPQMQFMPPPGANVHMHQAQNMPPNMNVDGILRQGPVQSQGTAVQHQQTPNTDATQNQQPAAATGLTQLTDLQRETQHLLGELANAPRSSQHDQYVREMLQRPAPVPSTPTHPDRTNSSPRSPAPAQQPSLVQQPQAPSRSAPGPAAAPTDPTRPTPTVRLPSTSNNATNISPAQRLAPTAPSRTASTNVNGTRTSSTSPHRPTRSIGSSWGFSGAENHDDDDDDDDDEEEDDDEDEDTTGSEDESTKGKNLPPKTNGASARSTGREGSSSARKGPGKGKSATVEDLVEDPD</sequence>
<dbReference type="InterPro" id="IPR050731">
    <property type="entry name" value="HRD1_E3_ubiq-ligases"/>
</dbReference>
<dbReference type="GO" id="GO:0043161">
    <property type="term" value="P:proteasome-mediated ubiquitin-dependent protein catabolic process"/>
    <property type="evidence" value="ECO:0007669"/>
    <property type="project" value="TreeGrafter"/>
</dbReference>
<dbReference type="InterPro" id="IPR001841">
    <property type="entry name" value="Znf_RING"/>
</dbReference>
<reference evidence="19 20" key="1">
    <citation type="submission" date="2022-12" db="EMBL/GenBank/DDBJ databases">
        <title>Genomic features and morphological characterization of a novel Knufia sp. strain isolated from spacecraft assembly facility.</title>
        <authorList>
            <person name="Teixeira M."/>
            <person name="Chander A.M."/>
            <person name="Stajich J.E."/>
            <person name="Venkateswaran K."/>
        </authorList>
    </citation>
    <scope>NUCLEOTIDE SEQUENCE [LARGE SCALE GENOMIC DNA]</scope>
    <source>
        <strain evidence="19 20">FJI-L2-BK-P2</strain>
    </source>
</reference>
<feature type="region of interest" description="Disordered" evidence="16">
    <location>
        <begin position="239"/>
        <end position="260"/>
    </location>
</feature>
<gene>
    <name evidence="19" type="primary">HRD1</name>
    <name evidence="19" type="ORF">OHC33_010889</name>
</gene>
<dbReference type="EC" id="2.3.2.27" evidence="5"/>
<dbReference type="Proteomes" id="UP001316803">
    <property type="component" value="Unassembled WGS sequence"/>
</dbReference>
<feature type="transmembrane region" description="Helical" evidence="17">
    <location>
        <begin position="305"/>
        <end position="325"/>
    </location>
</feature>
<dbReference type="GO" id="GO:0036503">
    <property type="term" value="P:ERAD pathway"/>
    <property type="evidence" value="ECO:0007669"/>
    <property type="project" value="TreeGrafter"/>
</dbReference>
<keyword evidence="19" id="KW-0012">Acyltransferase</keyword>
<feature type="transmembrane region" description="Helical" evidence="17">
    <location>
        <begin position="107"/>
        <end position="127"/>
    </location>
</feature>
<dbReference type="Pfam" id="PF25563">
    <property type="entry name" value="TPR_SYVN1_N"/>
    <property type="match status" value="1"/>
</dbReference>
<feature type="compositionally biased region" description="Acidic residues" evidence="16">
    <location>
        <begin position="883"/>
        <end position="908"/>
    </location>
</feature>
<evidence type="ECO:0000313" key="20">
    <source>
        <dbReference type="Proteomes" id="UP001316803"/>
    </source>
</evidence>
<feature type="region of interest" description="Disordered" evidence="16">
    <location>
        <begin position="766"/>
        <end position="956"/>
    </location>
</feature>
<keyword evidence="6 19" id="KW-0808">Transferase</keyword>
<comment type="subcellular location">
    <subcellularLocation>
        <location evidence="2">Endoplasmic reticulum membrane</location>
        <topology evidence="2">Multi-pass membrane protein</topology>
    </subcellularLocation>
</comment>
<dbReference type="Gene3D" id="3.30.40.10">
    <property type="entry name" value="Zinc/RING finger domain, C3HC4 (zinc finger)"/>
    <property type="match status" value="1"/>
</dbReference>
<dbReference type="AlphaFoldDB" id="A0AAN8E8J1"/>
<evidence type="ECO:0000256" key="9">
    <source>
        <dbReference type="ARBA" id="ARBA00022771"/>
    </source>
</evidence>
<evidence type="ECO:0000313" key="19">
    <source>
        <dbReference type="EMBL" id="KAK5948048.1"/>
    </source>
</evidence>
<comment type="caution">
    <text evidence="19">The sequence shown here is derived from an EMBL/GenBank/DDBJ whole genome shotgun (WGS) entry which is preliminary data.</text>
</comment>
<dbReference type="Pfam" id="PF12678">
    <property type="entry name" value="zf-rbx1"/>
    <property type="match status" value="1"/>
</dbReference>
<evidence type="ECO:0000256" key="3">
    <source>
        <dbReference type="ARBA" id="ARBA00004906"/>
    </source>
</evidence>
<comment type="catalytic activity">
    <reaction evidence="1">
        <text>S-ubiquitinyl-[E2 ubiquitin-conjugating enzyme]-L-cysteine + [acceptor protein]-L-lysine = [E2 ubiquitin-conjugating enzyme]-L-cysteine + N(6)-ubiquitinyl-[acceptor protein]-L-lysine.</text>
        <dbReference type="EC" id="2.3.2.27"/>
    </reaction>
</comment>
<keyword evidence="9 15" id="KW-0863">Zinc-finger</keyword>
<evidence type="ECO:0000256" key="2">
    <source>
        <dbReference type="ARBA" id="ARBA00004477"/>
    </source>
</evidence>
<evidence type="ECO:0000256" key="6">
    <source>
        <dbReference type="ARBA" id="ARBA00022679"/>
    </source>
</evidence>
<dbReference type="InterPro" id="IPR058051">
    <property type="entry name" value="Znf_RING_synoviolin"/>
</dbReference>
<evidence type="ECO:0000256" key="8">
    <source>
        <dbReference type="ARBA" id="ARBA00022723"/>
    </source>
</evidence>
<keyword evidence="10" id="KW-0833">Ubl conjugation pathway</keyword>
<dbReference type="PROSITE" id="PS50089">
    <property type="entry name" value="ZF_RING_2"/>
    <property type="match status" value="1"/>
</dbReference>
<keyword evidence="14 17" id="KW-0472">Membrane</keyword>
<keyword evidence="20" id="KW-1185">Reference proteome</keyword>
<dbReference type="GO" id="GO:0061630">
    <property type="term" value="F:ubiquitin protein ligase activity"/>
    <property type="evidence" value="ECO:0007669"/>
    <property type="project" value="UniProtKB-EC"/>
</dbReference>
<feature type="compositionally biased region" description="Polar residues" evidence="16">
    <location>
        <begin position="825"/>
        <end position="837"/>
    </location>
</feature>
<dbReference type="InterPro" id="IPR013083">
    <property type="entry name" value="Znf_RING/FYVE/PHD"/>
</dbReference>
<feature type="compositionally biased region" description="Polar residues" evidence="16">
    <location>
        <begin position="846"/>
        <end position="856"/>
    </location>
</feature>
<dbReference type="EMBL" id="JAKLMC020000054">
    <property type="protein sequence ID" value="KAK5948048.1"/>
    <property type="molecule type" value="Genomic_DNA"/>
</dbReference>
<feature type="compositionally biased region" description="Low complexity" evidence="16">
    <location>
        <begin position="437"/>
        <end position="455"/>
    </location>
</feature>
<feature type="compositionally biased region" description="Low complexity" evidence="16">
    <location>
        <begin position="577"/>
        <end position="592"/>
    </location>
</feature>
<dbReference type="GO" id="GO:0008270">
    <property type="term" value="F:zinc ion binding"/>
    <property type="evidence" value="ECO:0007669"/>
    <property type="project" value="UniProtKB-KW"/>
</dbReference>
<comment type="similarity">
    <text evidence="4">Belongs to the HRD1 family.</text>
</comment>
<dbReference type="SMART" id="SM00184">
    <property type="entry name" value="RING"/>
    <property type="match status" value="1"/>
</dbReference>
<accession>A0AAN8E8J1</accession>
<feature type="compositionally biased region" description="Polar residues" evidence="16">
    <location>
        <begin position="921"/>
        <end position="936"/>
    </location>
</feature>
<feature type="domain" description="RING-type" evidence="18">
    <location>
        <begin position="371"/>
        <end position="427"/>
    </location>
</feature>
<dbReference type="PANTHER" id="PTHR22763:SF184">
    <property type="entry name" value="E3 UBIQUITIN-PROTEIN LIGASE SYNOVIOLIN"/>
    <property type="match status" value="1"/>
</dbReference>
<keyword evidence="8" id="KW-0479">Metal-binding</keyword>
<dbReference type="PANTHER" id="PTHR22763">
    <property type="entry name" value="RING ZINC FINGER PROTEIN"/>
    <property type="match status" value="1"/>
</dbReference>
<evidence type="ECO:0000256" key="13">
    <source>
        <dbReference type="ARBA" id="ARBA00022989"/>
    </source>
</evidence>
<feature type="region of interest" description="Disordered" evidence="16">
    <location>
        <begin position="437"/>
        <end position="464"/>
    </location>
</feature>
<evidence type="ECO:0000256" key="14">
    <source>
        <dbReference type="ARBA" id="ARBA00023136"/>
    </source>
</evidence>
<dbReference type="SUPFAM" id="SSF57850">
    <property type="entry name" value="RING/U-box"/>
    <property type="match status" value="1"/>
</dbReference>
<feature type="region of interest" description="Disordered" evidence="16">
    <location>
        <begin position="577"/>
        <end position="596"/>
    </location>
</feature>
<evidence type="ECO:0000256" key="15">
    <source>
        <dbReference type="PROSITE-ProRule" id="PRU00175"/>
    </source>
</evidence>
<evidence type="ECO:0000256" key="4">
    <source>
        <dbReference type="ARBA" id="ARBA00010089"/>
    </source>
</evidence>
<proteinExistence type="inferred from homology"/>